<evidence type="ECO:0000256" key="2">
    <source>
        <dbReference type="ARBA" id="ARBA00023054"/>
    </source>
</evidence>
<evidence type="ECO:0000259" key="6">
    <source>
        <dbReference type="Pfam" id="PF04677"/>
    </source>
</evidence>
<dbReference type="GO" id="GO:0071014">
    <property type="term" value="C:post-mRNA release spliceosomal complex"/>
    <property type="evidence" value="ECO:0007669"/>
    <property type="project" value="TreeGrafter"/>
</dbReference>
<sequence>MASYGGFFESTQSIDERREQKREARRGVLAQVKAEYERDQKRQEQKRLRGEDTWMLPAVNERLEEMEKEHGKKHKKKKEKSKKSKKEKKNKKSKKAEKSNSASDSTSDSEEEWVESTAIAASGSSQSSDSARERSADAVNASVDAPLVRDDWMNFDFLTMKSYSRTDVKSEKQKAKELDKEIRDAIDKPGVHARELNPYWKNGGTGLPPQESEQSVASGASQGPSAVGDGGLSWLRRARQRMQEQADKEQRSLDEVLEERYGCKEKFYSMLAEAERTAASQRFYNRGGQRWRKTAENNSSIPPAWKREERHRDRTDRDSHEEGERKQDVDGTQERDRGRSAGSDMDRDRQRDTQRDRQRGEQRDRQRDGRRDDERSRHQYQGNRRDWSRDGEQDRERRSHCSPDRHRGQRDRHKERDQEREGGRWSRRSPDVRTTTNTSSCSLKSKFMKPSDDDDVDAFSGSGLALKEPRSVEIPRSAFRRPRDDDDDDGGGGNAKDVLSSSSTVPQRKEVAKNDQTRERSESPAEEDRQETKQKAHLRGIGKRSEPSLKQAADDRPKDKSSATTDGAESAPVALVAEATPAAPLQVLSEGEMNQLGARLVKAELLGNQELAEKLKAQLDEARKVKQNQTQQPGFAASQQMTKAAGARGRGAEDETDVLLYRTDRAGQSWPVSAPTHLAESRGGRHKNRPVETHTAGERARYFGDDDQHSLQELVRRERMSTAEDQNAMFARLSKFAEKTDREYFTLDDMFVSKAAKGESTGREDERHKQRAMEEHRRLVGEMAKCNHCFDSADLPKHLVVAVGSKVYLRLPSQQSLAEGHCLIAPLQHFSSGNMLDEDIWAEIQSFRRALVKMFAEQDEDCVFMEANMHLKRRPHMVYECVPLARELGDMAPIYFKKAIQESDEEWAMNTKLVDLSQKDIRRAIPKGLPYFSVDFGMQGGFAHVIENEQKFPDYFGKEILGGMMDLEPRRWRKPFREPFEEQRKKVLQFAQRWKPHDFTRS</sequence>
<evidence type="ECO:0000313" key="7">
    <source>
        <dbReference type="Proteomes" id="UP001318040"/>
    </source>
</evidence>
<feature type="compositionally biased region" description="Basic and acidic residues" evidence="4">
    <location>
        <begin position="34"/>
        <end position="52"/>
    </location>
</feature>
<feature type="compositionally biased region" description="Basic and acidic residues" evidence="4">
    <location>
        <begin position="14"/>
        <end position="26"/>
    </location>
</feature>
<protein>
    <recommendedName>
        <fullName evidence="3">CWF19-like protein 2</fullName>
    </recommendedName>
</protein>
<dbReference type="PANTHER" id="PTHR12072:SF5">
    <property type="entry name" value="CWF19-LIKE PROTEIN 2"/>
    <property type="match status" value="1"/>
</dbReference>
<evidence type="ECO:0000256" key="3">
    <source>
        <dbReference type="ARBA" id="ARBA00070709"/>
    </source>
</evidence>
<feature type="region of interest" description="Disordered" evidence="4">
    <location>
        <begin position="163"/>
        <end position="256"/>
    </location>
</feature>
<feature type="compositionally biased region" description="Polar residues" evidence="4">
    <location>
        <begin position="211"/>
        <end position="224"/>
    </location>
</feature>
<feature type="compositionally biased region" description="Basic and acidic residues" evidence="4">
    <location>
        <begin position="543"/>
        <end position="561"/>
    </location>
</feature>
<feature type="region of interest" description="Disordered" evidence="4">
    <location>
        <begin position="670"/>
        <end position="691"/>
    </location>
</feature>
<dbReference type="Pfam" id="PF04677">
    <property type="entry name" value="CwfJ_C_1"/>
    <property type="match status" value="1"/>
</dbReference>
<feature type="compositionally biased region" description="Basic and acidic residues" evidence="4">
    <location>
        <begin position="164"/>
        <end position="195"/>
    </location>
</feature>
<gene>
    <name evidence="8" type="primary">CWF19L2</name>
</gene>
<reference evidence="8" key="1">
    <citation type="submission" date="2025-08" db="UniProtKB">
        <authorList>
            <consortium name="RefSeq"/>
        </authorList>
    </citation>
    <scope>IDENTIFICATION</scope>
    <source>
        <tissue evidence="8">Sperm</tissue>
    </source>
</reference>
<feature type="region of interest" description="Disordered" evidence="4">
    <location>
        <begin position="1"/>
        <end position="143"/>
    </location>
</feature>
<comment type="similarity">
    <text evidence="1">Belongs to the CWF19 family.</text>
</comment>
<feature type="region of interest" description="Disordered" evidence="4">
    <location>
        <begin position="283"/>
        <end position="575"/>
    </location>
</feature>
<evidence type="ECO:0000256" key="1">
    <source>
        <dbReference type="ARBA" id="ARBA00006795"/>
    </source>
</evidence>
<feature type="domain" description="Cwf19-like C-terminal" evidence="6">
    <location>
        <begin position="774"/>
        <end position="897"/>
    </location>
</feature>
<dbReference type="AlphaFoldDB" id="A0AAJ7WW59"/>
<evidence type="ECO:0000256" key="4">
    <source>
        <dbReference type="SAM" id="MobiDB-lite"/>
    </source>
</evidence>
<accession>A0AAJ7WW59</accession>
<dbReference type="KEGG" id="pmrn:116943563"/>
<proteinExistence type="inferred from homology"/>
<keyword evidence="7" id="KW-1185">Reference proteome</keyword>
<feature type="compositionally biased region" description="Basic and acidic residues" evidence="4">
    <location>
        <begin position="507"/>
        <end position="534"/>
    </location>
</feature>
<evidence type="ECO:0000259" key="5">
    <source>
        <dbReference type="Pfam" id="PF04676"/>
    </source>
</evidence>
<organism evidence="7 8">
    <name type="scientific">Petromyzon marinus</name>
    <name type="common">Sea lamprey</name>
    <dbReference type="NCBI Taxonomy" id="7757"/>
    <lineage>
        <taxon>Eukaryota</taxon>
        <taxon>Metazoa</taxon>
        <taxon>Chordata</taxon>
        <taxon>Craniata</taxon>
        <taxon>Vertebrata</taxon>
        <taxon>Cyclostomata</taxon>
        <taxon>Hyperoartia</taxon>
        <taxon>Petromyzontiformes</taxon>
        <taxon>Petromyzontidae</taxon>
        <taxon>Petromyzon</taxon>
    </lineage>
</organism>
<feature type="compositionally biased region" description="Basic and acidic residues" evidence="4">
    <location>
        <begin position="679"/>
        <end position="691"/>
    </location>
</feature>
<feature type="compositionally biased region" description="Polar residues" evidence="4">
    <location>
        <begin position="432"/>
        <end position="443"/>
    </location>
</feature>
<dbReference type="InterPro" id="IPR006768">
    <property type="entry name" value="Cwf19-like_C_dom-1"/>
</dbReference>
<dbReference type="PANTHER" id="PTHR12072">
    <property type="entry name" value="CWF19, CELL CYCLE CONTROL PROTEIN"/>
    <property type="match status" value="1"/>
</dbReference>
<dbReference type="RefSeq" id="XP_032812389.1">
    <property type="nucleotide sequence ID" value="XM_032956498.1"/>
</dbReference>
<feature type="compositionally biased region" description="Basic and acidic residues" evidence="4">
    <location>
        <begin position="241"/>
        <end position="256"/>
    </location>
</feature>
<feature type="compositionally biased region" description="Basic and acidic residues" evidence="4">
    <location>
        <begin position="305"/>
        <end position="431"/>
    </location>
</feature>
<feature type="compositionally biased region" description="Low complexity" evidence="4">
    <location>
        <begin position="115"/>
        <end position="129"/>
    </location>
</feature>
<dbReference type="FunFam" id="3.30.428.10:FF:000021">
    <property type="entry name" value="CWF19-like protein 2 homolog"/>
    <property type="match status" value="1"/>
</dbReference>
<dbReference type="CTD" id="143884"/>
<keyword evidence="2" id="KW-0175">Coiled coil</keyword>
<dbReference type="InterPro" id="IPR006767">
    <property type="entry name" value="Cwf19-like_C_dom-2"/>
</dbReference>
<dbReference type="InterPro" id="IPR036265">
    <property type="entry name" value="HIT-like_sf"/>
</dbReference>
<feature type="domain" description="Cwf19-like protein C-terminal" evidence="5">
    <location>
        <begin position="906"/>
        <end position="1000"/>
    </location>
</feature>
<dbReference type="Pfam" id="PF04676">
    <property type="entry name" value="CwfJ_C_2"/>
    <property type="match status" value="1"/>
</dbReference>
<name>A0AAJ7WW59_PETMA</name>
<feature type="compositionally biased region" description="Basic residues" evidence="4">
    <location>
        <begin position="71"/>
        <end position="95"/>
    </location>
</feature>
<evidence type="ECO:0000313" key="8">
    <source>
        <dbReference type="RefSeq" id="XP_032812389.1"/>
    </source>
</evidence>
<feature type="compositionally biased region" description="Basic and acidic residues" evidence="4">
    <location>
        <begin position="61"/>
        <end position="70"/>
    </location>
</feature>
<dbReference type="GO" id="GO:0000398">
    <property type="term" value="P:mRNA splicing, via spliceosome"/>
    <property type="evidence" value="ECO:0007669"/>
    <property type="project" value="TreeGrafter"/>
</dbReference>
<dbReference type="SUPFAM" id="SSF54197">
    <property type="entry name" value="HIT-like"/>
    <property type="match status" value="1"/>
</dbReference>
<dbReference type="InterPro" id="IPR040194">
    <property type="entry name" value="Cwf19-like"/>
</dbReference>
<dbReference type="Proteomes" id="UP001318040">
    <property type="component" value="Chromosome 18"/>
</dbReference>